<gene>
    <name evidence="3" type="ORF">MVES_001875</name>
</gene>
<dbReference type="Gene3D" id="1.10.8.270">
    <property type="entry name" value="putative rabgap domain of human tbc1 domain family member 14 like domains"/>
    <property type="match status" value="1"/>
</dbReference>
<dbReference type="EMBL" id="KZ454990">
    <property type="protein sequence ID" value="PKI83931.1"/>
    <property type="molecule type" value="Genomic_DNA"/>
</dbReference>
<feature type="compositionally biased region" description="Pro residues" evidence="1">
    <location>
        <begin position="243"/>
        <end position="253"/>
    </location>
</feature>
<feature type="region of interest" description="Disordered" evidence="1">
    <location>
        <begin position="290"/>
        <end position="312"/>
    </location>
</feature>
<dbReference type="OrthoDB" id="289721at2759"/>
<dbReference type="PANTHER" id="PTHR47219:SF9">
    <property type="entry name" value="GTPASE ACTIVATING PROTEIN AND CENTROSOME-ASSOCIATED, ISOFORM B"/>
    <property type="match status" value="1"/>
</dbReference>
<dbReference type="GO" id="GO:0005096">
    <property type="term" value="F:GTPase activator activity"/>
    <property type="evidence" value="ECO:0007669"/>
    <property type="project" value="TreeGrafter"/>
</dbReference>
<proteinExistence type="predicted"/>
<name>A0A2N1JBJ9_9BASI</name>
<dbReference type="Gene3D" id="1.10.472.80">
    <property type="entry name" value="Ypt/Rab-GAP domain of gyp1p, domain 3"/>
    <property type="match status" value="1"/>
</dbReference>
<accession>A0A2N1JBJ9</accession>
<evidence type="ECO:0000256" key="1">
    <source>
        <dbReference type="SAM" id="MobiDB-lite"/>
    </source>
</evidence>
<dbReference type="Proteomes" id="UP000232875">
    <property type="component" value="Unassembled WGS sequence"/>
</dbReference>
<evidence type="ECO:0000313" key="3">
    <source>
        <dbReference type="EMBL" id="PKI83931.1"/>
    </source>
</evidence>
<feature type="domain" description="Rab-GAP TBC" evidence="2">
    <location>
        <begin position="341"/>
        <end position="568"/>
    </location>
</feature>
<dbReference type="PROSITE" id="PS50086">
    <property type="entry name" value="TBC_RABGAP"/>
    <property type="match status" value="1"/>
</dbReference>
<feature type="region of interest" description="Disordered" evidence="1">
    <location>
        <begin position="202"/>
        <end position="275"/>
    </location>
</feature>
<dbReference type="InterPro" id="IPR000195">
    <property type="entry name" value="Rab-GAP-TBC_dom"/>
</dbReference>
<dbReference type="InterPro" id="IPR050302">
    <property type="entry name" value="Rab_GAP_TBC_domain"/>
</dbReference>
<dbReference type="Gene3D" id="1.10.10.750">
    <property type="entry name" value="Ypt/Rab-GAP domain of gyp1p, domain 1"/>
    <property type="match status" value="1"/>
</dbReference>
<dbReference type="PANTHER" id="PTHR47219">
    <property type="entry name" value="RAB GTPASE-ACTIVATING PROTEIN 1-LIKE"/>
    <property type="match status" value="1"/>
</dbReference>
<dbReference type="Pfam" id="PF00566">
    <property type="entry name" value="RabGAP-TBC"/>
    <property type="match status" value="1"/>
</dbReference>
<dbReference type="SMART" id="SM00164">
    <property type="entry name" value="TBC"/>
    <property type="match status" value="1"/>
</dbReference>
<organism evidence="3 4">
    <name type="scientific">Malassezia vespertilionis</name>
    <dbReference type="NCBI Taxonomy" id="2020962"/>
    <lineage>
        <taxon>Eukaryota</taxon>
        <taxon>Fungi</taxon>
        <taxon>Dikarya</taxon>
        <taxon>Basidiomycota</taxon>
        <taxon>Ustilaginomycotina</taxon>
        <taxon>Malasseziomycetes</taxon>
        <taxon>Malasseziales</taxon>
        <taxon>Malasseziaceae</taxon>
        <taxon>Malassezia</taxon>
    </lineage>
</organism>
<reference evidence="3 4" key="1">
    <citation type="submission" date="2017-10" db="EMBL/GenBank/DDBJ databases">
        <title>A novel species of cold-tolerant Malassezia isolated from bats.</title>
        <authorList>
            <person name="Lorch J.M."/>
            <person name="Palmer J.M."/>
            <person name="Vanderwolf K.J."/>
            <person name="Schmidt K.Z."/>
            <person name="Verant M.L."/>
            <person name="Weller T.J."/>
            <person name="Blehert D.S."/>
        </authorList>
    </citation>
    <scope>NUCLEOTIDE SEQUENCE [LARGE SCALE GENOMIC DNA]</scope>
    <source>
        <strain evidence="3 4">NWHC:44797-103</strain>
    </source>
</reference>
<dbReference type="AlphaFoldDB" id="A0A2N1JBJ9"/>
<sequence>MVSTAAPSEPQSEENDFVEVALDAVVESPERQPCSLNLDLLRHSYKRGGRSQLNLSAHKSTDCLPAPCLKQSRSLSASHYDDMVLDPLSIDTSSVQASLYMRRERKVKGRYRSRLESPRKQPLALSMDDLTLKNMHKCSDGAVTDPGITMTVADAQGDFVVVQSPRAMQYRMPVSRNNFGIDLVQGKRASSLRDPVVFEHNGSNGNALGTLSEPVSPCYSRSETPLPDSLPDTKHDTSEPSAPAAPPIPPLPTPAGGSSLTRMPHLPPKSRKEEKKHLAEFTTMMEQSIAAEKKRDEETASLNKQREEGEKARRRIWEEEILPCWTRARQEPRYRELWWRGIPPSLRARLWSRACGNNLMLPHDLFAKAVALAKDALEHDQMPSFLCDAVEEDIANTLPSLRLFNHPDAPLYWEFRDILYAFLFVRADEAAQRMGTDTLALEKLNEHFVLYVPGTANLAAMLLINMPAEQALVALINLIGKLHWLRALYQLERSPVRNEETISYKEVYAFERVFNTLIAEQFPVVYANLQKHDIRASTFLRFWIRSMFVPWLDIDVVAQLWDIILLEDSSAALYRIAIALFQLLVPRLYAHDPAELASILQGTNKGVLHVWYREWPVPPKDETPPKDRIYAQYAMSEASVYRALDEQNSWWKDSTLQRLLDRELH</sequence>
<protein>
    <recommendedName>
        <fullName evidence="2">Rab-GAP TBC domain-containing protein</fullName>
    </recommendedName>
</protein>
<dbReference type="STRING" id="2020962.A0A2N1JBJ9"/>
<feature type="compositionally biased region" description="Basic and acidic residues" evidence="1">
    <location>
        <begin position="291"/>
        <end position="312"/>
    </location>
</feature>
<dbReference type="InterPro" id="IPR035969">
    <property type="entry name" value="Rab-GAP_TBC_sf"/>
</dbReference>
<dbReference type="SUPFAM" id="SSF47923">
    <property type="entry name" value="Ypt/Rab-GAP domain of gyp1p"/>
    <property type="match status" value="2"/>
</dbReference>
<evidence type="ECO:0000259" key="2">
    <source>
        <dbReference type="PROSITE" id="PS50086"/>
    </source>
</evidence>
<dbReference type="GO" id="GO:0031267">
    <property type="term" value="F:small GTPase binding"/>
    <property type="evidence" value="ECO:0007669"/>
    <property type="project" value="TreeGrafter"/>
</dbReference>
<keyword evidence="4" id="KW-1185">Reference proteome</keyword>
<evidence type="ECO:0000313" key="4">
    <source>
        <dbReference type="Proteomes" id="UP000232875"/>
    </source>
</evidence>